<dbReference type="Proteomes" id="UP000290517">
    <property type="component" value="Unassembled WGS sequence"/>
</dbReference>
<protein>
    <submittedName>
        <fullName evidence="2">Carboxypeptidase regulatory-like domain-containing protein</fullName>
    </submittedName>
</protein>
<dbReference type="RefSeq" id="WP_030151949.1">
    <property type="nucleotide sequence ID" value="NZ_JOFV01000010.1"/>
</dbReference>
<keyword evidence="2" id="KW-0645">Protease</keyword>
<dbReference type="GO" id="GO:0004180">
    <property type="term" value="F:carboxypeptidase activity"/>
    <property type="evidence" value="ECO:0007669"/>
    <property type="project" value="UniProtKB-KW"/>
</dbReference>
<dbReference type="Proteomes" id="UP000289805">
    <property type="component" value="Unassembled WGS sequence"/>
</dbReference>
<keyword evidence="4" id="KW-1185">Reference proteome</keyword>
<gene>
    <name evidence="1" type="ORF">EQW73_03285</name>
    <name evidence="2" type="ORF">EQW78_14560</name>
</gene>
<evidence type="ECO:0000313" key="1">
    <source>
        <dbReference type="EMBL" id="RXR27464.1"/>
    </source>
</evidence>
<dbReference type="EMBL" id="SDJR01000002">
    <property type="protein sequence ID" value="RXR27464.1"/>
    <property type="molecule type" value="Genomic_DNA"/>
</dbReference>
<dbReference type="EMBL" id="SDJQ01000019">
    <property type="protein sequence ID" value="RXR32308.1"/>
    <property type="molecule type" value="Genomic_DNA"/>
</dbReference>
<comment type="caution">
    <text evidence="2">The sequence shown here is derived from an EMBL/GenBank/DDBJ whole genome shotgun (WGS) entry which is preliminary data.</text>
</comment>
<reference evidence="3 4" key="1">
    <citation type="submission" date="2019-01" db="EMBL/GenBank/DDBJ databases">
        <title>Oerskovia turbata Genome sequencing and assembly.</title>
        <authorList>
            <person name="Dou T."/>
        </authorList>
    </citation>
    <scope>NUCLEOTIDE SEQUENCE [LARGE SCALE GENOMIC DNA]</scope>
    <source>
        <strain evidence="2 3">JCM12123</strain>
        <strain evidence="1 4">JCM3160</strain>
    </source>
</reference>
<evidence type="ECO:0000313" key="3">
    <source>
        <dbReference type="Proteomes" id="UP000289805"/>
    </source>
</evidence>
<evidence type="ECO:0000313" key="4">
    <source>
        <dbReference type="Proteomes" id="UP000290517"/>
    </source>
</evidence>
<keyword evidence="2" id="KW-0121">Carboxypeptidase</keyword>
<evidence type="ECO:0000313" key="2">
    <source>
        <dbReference type="EMBL" id="RXR32308.1"/>
    </source>
</evidence>
<keyword evidence="2" id="KW-0378">Hydrolase</keyword>
<sequence length="165" mass="17565">MSAPLGYSPEEPLDTVDLEILADLARIHTMLDPVPDGLVERSLFAITLAGLEAEVMELEYVRVPEMSVRGEAPPIEARTITFTAESLTVMITLSARDDGRIRIDGWAAPAGELTVELHRPDGMVSTVADEDGRFVFDAVGPGPASLLLRALGAGGDAVTTPIIEL</sequence>
<organism evidence="2 3">
    <name type="scientific">Oerskovia turbata</name>
    <dbReference type="NCBI Taxonomy" id="1713"/>
    <lineage>
        <taxon>Bacteria</taxon>
        <taxon>Bacillati</taxon>
        <taxon>Actinomycetota</taxon>
        <taxon>Actinomycetes</taxon>
        <taxon>Micrococcales</taxon>
        <taxon>Cellulomonadaceae</taxon>
        <taxon>Oerskovia</taxon>
    </lineage>
</organism>
<proteinExistence type="predicted"/>
<name>A0A4Q1KQL3_9CELL</name>
<dbReference type="OrthoDB" id="3689408at2"/>
<dbReference type="STRING" id="1713.GCA_000718325_02448"/>
<accession>A0A4Q1KQL3</accession>
<dbReference type="AlphaFoldDB" id="A0A4Q1KQL3"/>